<dbReference type="Pfam" id="PF03235">
    <property type="entry name" value="GmrSD_N"/>
    <property type="match status" value="1"/>
</dbReference>
<dbReference type="PANTHER" id="PTHR35149:SF1">
    <property type="entry name" value="DUF5655 DOMAIN-CONTAINING PROTEIN"/>
    <property type="match status" value="1"/>
</dbReference>
<dbReference type="PANTHER" id="PTHR35149">
    <property type="entry name" value="SLL5132 PROTEIN"/>
    <property type="match status" value="1"/>
</dbReference>
<dbReference type="RefSeq" id="WP_090728880.1">
    <property type="nucleotide sequence ID" value="NZ_FOOU01000011.1"/>
</dbReference>
<gene>
    <name evidence="3" type="ORF">SAMN05216175_11116</name>
</gene>
<organism evidence="3 4">
    <name type="scientific">Neptunomonas qingdaonensis</name>
    <dbReference type="NCBI Taxonomy" id="1045558"/>
    <lineage>
        <taxon>Bacteria</taxon>
        <taxon>Pseudomonadati</taxon>
        <taxon>Pseudomonadota</taxon>
        <taxon>Gammaproteobacteria</taxon>
        <taxon>Oceanospirillales</taxon>
        <taxon>Oceanospirillaceae</taxon>
        <taxon>Neptunomonas</taxon>
    </lineage>
</organism>
<evidence type="ECO:0008006" key="5">
    <source>
        <dbReference type="Google" id="ProtNLM"/>
    </source>
</evidence>
<feature type="domain" description="GmrSD restriction endonucleases C-terminal" evidence="2">
    <location>
        <begin position="500"/>
        <end position="626"/>
    </location>
</feature>
<name>A0A1I2TVR0_9GAMM</name>
<dbReference type="Pfam" id="PF07510">
    <property type="entry name" value="GmrSD_C"/>
    <property type="match status" value="1"/>
</dbReference>
<evidence type="ECO:0000313" key="3">
    <source>
        <dbReference type="EMBL" id="SFG68299.1"/>
    </source>
</evidence>
<feature type="domain" description="GmrSD restriction endonucleases N-terminal" evidence="1">
    <location>
        <begin position="16"/>
        <end position="209"/>
    </location>
</feature>
<dbReference type="EMBL" id="FOOU01000011">
    <property type="protein sequence ID" value="SFG68299.1"/>
    <property type="molecule type" value="Genomic_DNA"/>
</dbReference>
<protein>
    <recommendedName>
        <fullName evidence="5">DUF262 domain-containing protein</fullName>
    </recommendedName>
</protein>
<dbReference type="InterPro" id="IPR004919">
    <property type="entry name" value="GmrSD_N"/>
</dbReference>
<dbReference type="InterPro" id="IPR011089">
    <property type="entry name" value="GmrSD_C"/>
</dbReference>
<evidence type="ECO:0000259" key="1">
    <source>
        <dbReference type="Pfam" id="PF03235"/>
    </source>
</evidence>
<dbReference type="STRING" id="1045558.SAMN05216175_11116"/>
<evidence type="ECO:0000259" key="2">
    <source>
        <dbReference type="Pfam" id="PF07510"/>
    </source>
</evidence>
<dbReference type="OrthoDB" id="9798761at2"/>
<reference evidence="4" key="1">
    <citation type="submission" date="2016-10" db="EMBL/GenBank/DDBJ databases">
        <authorList>
            <person name="Varghese N."/>
            <person name="Submissions S."/>
        </authorList>
    </citation>
    <scope>NUCLEOTIDE SEQUENCE [LARGE SCALE GENOMIC DNA]</scope>
    <source>
        <strain evidence="4">CGMCC 1.10971</strain>
    </source>
</reference>
<evidence type="ECO:0000313" key="4">
    <source>
        <dbReference type="Proteomes" id="UP000198623"/>
    </source>
</evidence>
<sequence>MTTKQEFQQVAEISVAELFQKGQYTIPIYQRNYAWGEPEVEQLLQDVMDAATRDDEQCGSYYIGSLVAYQRTDNSFEIIDGQQRHTTLSILLSVLKNEFAVNLGGIQKINLGFDSREKSDRTLRMLFNGDNPSPELQEESGIRSAYEVARRYLQREKSNLNLFAHYLQNKVKILRVIVPEGTDLNHYFEIMNNRGEQLEKHEVLKARLMSQLSDDDERSAFATIWDACTVMDRYVQLGIKSDLRKTVFGSDWKTCPEEFGSLCSALTINSEEQKGTEAKSLASIINKPQFRSSQKENSKESPGTFSSVINFPNFLLHVLRVTTVKDIPLDDKRLLDTFTEHNPEPRKFVLDLLKCRMLSDRYVIKRENEEDWSLKRLKRYKREKVSLGYVNSFAEDADNQLLIMLLSMFHVSFPTQVYKHWLSGALFYLYQNTDSSLTLVGGGYIQFMEALSDRFLYGRFSSAEPLDYFELTFGNRTLSTSFNVEHLNQGTHVQNFIFNRLDYLLWKQLKNKEVFDGVNMDYISKRAKGFSFTFRTSVEHYYPQHPLSGIPITTSDILPKGIDSFGNLCLISHRNNSKLSNYLPTAKKEHYEKATAVESLKQVFMMSCDDWGPEHPEVIAEHEGKMVEVLCS</sequence>
<keyword evidence="4" id="KW-1185">Reference proteome</keyword>
<dbReference type="Proteomes" id="UP000198623">
    <property type="component" value="Unassembled WGS sequence"/>
</dbReference>
<accession>A0A1I2TVR0</accession>
<dbReference type="AlphaFoldDB" id="A0A1I2TVR0"/>
<proteinExistence type="predicted"/>